<dbReference type="EMBL" id="JACHON010000040">
    <property type="protein sequence ID" value="MBB6514419.1"/>
    <property type="molecule type" value="Genomic_DNA"/>
</dbReference>
<dbReference type="SUPFAM" id="SSF55729">
    <property type="entry name" value="Acyl-CoA N-acyltransferases (Nat)"/>
    <property type="match status" value="1"/>
</dbReference>
<evidence type="ECO:0000313" key="2">
    <source>
        <dbReference type="EMBL" id="MBB6514419.1"/>
    </source>
</evidence>
<dbReference type="AlphaFoldDB" id="A0A841RPG3"/>
<gene>
    <name evidence="2" type="ORF">GGQ92_003255</name>
</gene>
<sequence length="145" mass="16832">MKEFVNNALTNKENGTEFPFVIINKCTDNIIGSTRFMEISQATKTLEIGWTWIEPSNWSTGLNMECKYLMLKYCFETLGFVKVQFKTDERNGRSQKALEKIGAIRTGLRKNHMLRKDGTLRSSVFYSISESDWESVKRNLEEKLT</sequence>
<dbReference type="Gene3D" id="3.40.630.30">
    <property type="match status" value="1"/>
</dbReference>
<organism evidence="2 3">
    <name type="scientific">Gracilibacillus halotolerans</name>
    <dbReference type="NCBI Taxonomy" id="74386"/>
    <lineage>
        <taxon>Bacteria</taxon>
        <taxon>Bacillati</taxon>
        <taxon>Bacillota</taxon>
        <taxon>Bacilli</taxon>
        <taxon>Bacillales</taxon>
        <taxon>Bacillaceae</taxon>
        <taxon>Gracilibacillus</taxon>
    </lineage>
</organism>
<keyword evidence="2" id="KW-0808">Transferase</keyword>
<evidence type="ECO:0000313" key="3">
    <source>
        <dbReference type="Proteomes" id="UP000572212"/>
    </source>
</evidence>
<dbReference type="InterPro" id="IPR000182">
    <property type="entry name" value="GNAT_dom"/>
</dbReference>
<proteinExistence type="predicted"/>
<protein>
    <submittedName>
        <fullName evidence="2">RimJ/RimL family protein N-acetyltransferase</fullName>
    </submittedName>
</protein>
<dbReference type="PANTHER" id="PTHR43610:SF1">
    <property type="entry name" value="N-ACETYLTRANSFERASE DOMAIN-CONTAINING PROTEIN"/>
    <property type="match status" value="1"/>
</dbReference>
<name>A0A841RPG3_9BACI</name>
<feature type="domain" description="N-acetyltransferase" evidence="1">
    <location>
        <begin position="3"/>
        <end position="103"/>
    </location>
</feature>
<dbReference type="GO" id="GO:0016747">
    <property type="term" value="F:acyltransferase activity, transferring groups other than amino-acyl groups"/>
    <property type="evidence" value="ECO:0007669"/>
    <property type="project" value="InterPro"/>
</dbReference>
<keyword evidence="3" id="KW-1185">Reference proteome</keyword>
<evidence type="ECO:0000259" key="1">
    <source>
        <dbReference type="Pfam" id="PF13302"/>
    </source>
</evidence>
<comment type="caution">
    <text evidence="2">The sequence shown here is derived from an EMBL/GenBank/DDBJ whole genome shotgun (WGS) entry which is preliminary data.</text>
</comment>
<dbReference type="InterPro" id="IPR016181">
    <property type="entry name" value="Acyl_CoA_acyltransferase"/>
</dbReference>
<accession>A0A841RPG3</accession>
<dbReference type="PANTHER" id="PTHR43610">
    <property type="entry name" value="BLL6696 PROTEIN"/>
    <property type="match status" value="1"/>
</dbReference>
<dbReference type="Proteomes" id="UP000572212">
    <property type="component" value="Unassembled WGS sequence"/>
</dbReference>
<dbReference type="Pfam" id="PF13302">
    <property type="entry name" value="Acetyltransf_3"/>
    <property type="match status" value="1"/>
</dbReference>
<reference evidence="2 3" key="1">
    <citation type="submission" date="2020-08" db="EMBL/GenBank/DDBJ databases">
        <title>Genomic Encyclopedia of Type Strains, Phase IV (KMG-IV): sequencing the most valuable type-strain genomes for metagenomic binning, comparative biology and taxonomic classification.</title>
        <authorList>
            <person name="Goeker M."/>
        </authorList>
    </citation>
    <scope>NUCLEOTIDE SEQUENCE [LARGE SCALE GENOMIC DNA]</scope>
    <source>
        <strain evidence="2 3">DSM 11805</strain>
    </source>
</reference>